<name>A0ABV0IF42_9MICC</name>
<dbReference type="InterPro" id="IPR019932">
    <property type="entry name" value="CHP03543"/>
</dbReference>
<comment type="caution">
    <text evidence="3">The sequence shown here is derived from an EMBL/GenBank/DDBJ whole genome shotgun (WGS) entry which is preliminary data.</text>
</comment>
<evidence type="ECO:0000313" key="4">
    <source>
        <dbReference type="Proteomes" id="UP001484097"/>
    </source>
</evidence>
<proteinExistence type="predicted"/>
<dbReference type="Gene3D" id="6.10.250.660">
    <property type="match status" value="1"/>
</dbReference>
<evidence type="ECO:0000256" key="1">
    <source>
        <dbReference type="SAM" id="Coils"/>
    </source>
</evidence>
<dbReference type="InterPro" id="IPR019933">
    <property type="entry name" value="DivIVA_domain"/>
</dbReference>
<feature type="coiled-coil region" evidence="1">
    <location>
        <begin position="76"/>
        <end position="103"/>
    </location>
</feature>
<sequence>MDHGTRQDSGGLQRQVMDSAGRQPFDLADRGTFGYHRKQVDQFMARARVAYEGGGDLRAAEIRHLSFDAVKGGYQADQVDDVLDRLEDALARAERERRIEVDGEDAWQARVSASIDVLRGRLERPDGERFRRPARARDTGYDRAEVDALCRRLSARFDQRPEGEELVADDVRRAVFTAGPGTDAYDEAQVDAYLDAAIDVLSVLD</sequence>
<dbReference type="NCBIfam" id="TIGR03543">
    <property type="entry name" value="divI1A_rptt_fam"/>
    <property type="match status" value="1"/>
</dbReference>
<dbReference type="EMBL" id="JBDXMX010000001">
    <property type="protein sequence ID" value="MEO9246771.1"/>
    <property type="molecule type" value="Genomic_DNA"/>
</dbReference>
<dbReference type="Proteomes" id="UP001484097">
    <property type="component" value="Unassembled WGS sequence"/>
</dbReference>
<accession>A0ABV0IF42</accession>
<dbReference type="NCBIfam" id="TIGR03544">
    <property type="entry name" value="DivI1A_domain"/>
    <property type="match status" value="2"/>
</dbReference>
<keyword evidence="1" id="KW-0175">Coiled coil</keyword>
<keyword evidence="4" id="KW-1185">Reference proteome</keyword>
<gene>
    <name evidence="3" type="ORF">ABDK96_03655</name>
</gene>
<evidence type="ECO:0000256" key="2">
    <source>
        <dbReference type="SAM" id="MobiDB-lite"/>
    </source>
</evidence>
<organism evidence="3 4">
    <name type="scientific">Citricoccus nitrophenolicus</name>
    <dbReference type="NCBI Taxonomy" id="863575"/>
    <lineage>
        <taxon>Bacteria</taxon>
        <taxon>Bacillati</taxon>
        <taxon>Actinomycetota</taxon>
        <taxon>Actinomycetes</taxon>
        <taxon>Micrococcales</taxon>
        <taxon>Micrococcaceae</taxon>
        <taxon>Citricoccus</taxon>
    </lineage>
</organism>
<evidence type="ECO:0000313" key="3">
    <source>
        <dbReference type="EMBL" id="MEO9246771.1"/>
    </source>
</evidence>
<dbReference type="RefSeq" id="WP_347919014.1">
    <property type="nucleotide sequence ID" value="NZ_JBDXMX010000001.1"/>
</dbReference>
<reference evidence="3 4" key="1">
    <citation type="submission" date="2024-05" db="EMBL/GenBank/DDBJ databases">
        <authorList>
            <person name="Yi C."/>
        </authorList>
    </citation>
    <scope>NUCLEOTIDE SEQUENCE [LARGE SCALE GENOMIC DNA]</scope>
    <source>
        <strain evidence="3 4">XS13</strain>
    </source>
</reference>
<protein>
    <submittedName>
        <fullName evidence="3">DivIVA domain-containing protein</fullName>
    </submittedName>
</protein>
<feature type="region of interest" description="Disordered" evidence="2">
    <location>
        <begin position="1"/>
        <end position="31"/>
    </location>
</feature>